<comment type="subunit">
    <text evidence="6">Monomer. Associates with the 50S ribosomal subunit.</text>
</comment>
<dbReference type="GO" id="GO:0005525">
    <property type="term" value="F:GTP binding"/>
    <property type="evidence" value="ECO:0007669"/>
    <property type="project" value="UniProtKB-UniRule"/>
</dbReference>
<evidence type="ECO:0000259" key="8">
    <source>
        <dbReference type="PROSITE" id="PS51705"/>
    </source>
</evidence>
<evidence type="ECO:0000256" key="6">
    <source>
        <dbReference type="HAMAP-Rule" id="MF_00900"/>
    </source>
</evidence>
<keyword evidence="10" id="KW-1185">Reference proteome</keyword>
<evidence type="ECO:0000313" key="9">
    <source>
        <dbReference type="EMBL" id="AJF06158.1"/>
    </source>
</evidence>
<comment type="subcellular location">
    <subcellularLocation>
        <location evidence="6">Cytoplasm</location>
    </subcellularLocation>
    <text evidence="6">May associate with membranes.</text>
</comment>
<keyword evidence="2" id="KW-0479">Metal-binding</keyword>
<feature type="coiled-coil region" evidence="7">
    <location>
        <begin position="336"/>
        <end position="363"/>
    </location>
</feature>
<comment type="similarity">
    <text evidence="6">Belongs to the TRAFAC class OBG-HflX-like GTPase superfamily. HflX GTPase family.</text>
</comment>
<dbReference type="InterPro" id="IPR016496">
    <property type="entry name" value="GTPase_HflX"/>
</dbReference>
<dbReference type="Gene3D" id="3.40.50.300">
    <property type="entry name" value="P-loop containing nucleotide triphosphate hydrolases"/>
    <property type="match status" value="1"/>
</dbReference>
<dbReference type="Pfam" id="PF13167">
    <property type="entry name" value="GTP-bdg_N"/>
    <property type="match status" value="1"/>
</dbReference>
<keyword evidence="3 6" id="KW-0547">Nucleotide-binding</keyword>
<dbReference type="Pfam" id="PF16360">
    <property type="entry name" value="GTP-bdg_M"/>
    <property type="match status" value="1"/>
</dbReference>
<comment type="function">
    <text evidence="6">GTPase that associates with the 50S ribosomal subunit and may have a role during protein synthesis or ribosome biogenesis.</text>
</comment>
<dbReference type="InterPro" id="IPR025121">
    <property type="entry name" value="GTPase_HflX_N"/>
</dbReference>
<evidence type="ECO:0000256" key="2">
    <source>
        <dbReference type="ARBA" id="ARBA00022723"/>
    </source>
</evidence>
<dbReference type="PROSITE" id="PS51705">
    <property type="entry name" value="G_HFLX"/>
    <property type="match status" value="1"/>
</dbReference>
<dbReference type="Gene3D" id="3.40.50.11060">
    <property type="entry name" value="GTPase HflX, N-terminal domain"/>
    <property type="match status" value="1"/>
</dbReference>
<sequence length="552" mass="61526">MLDGNLTGLKPSQIKALERVHKRRTAADQVIGADLARFLTELSGEIRRQLAVLIDRQGTVVHVIVGDDREIVIPDLSRYRLGRSGLRGLRCIHTHLGGEPLSQDDLTDLALLRLDLMAAIAVGAHGLPGRIDYAHLLPPTPEGKGVELLSAPSVHDLHLDFPHFISSLESEMERKMGETFDLSDPREKAILISAGREPRAELEDSLSELAELARTADVVVLDQVVQRTQKIHPRFLMGEGKLKEVIIRALQQGATLLIFDQELSPGQARAIGAMTEMKVIDRSQLILDIFARRAHTLDGKVQVELAQLKYIMPRLLGKGTSMSRLMGGLGGRGPGETKLEIDRRRIRDRITRLEKQLASLSKGRRQRRQRRIRSQLPIISIVGYTNAGKSTLLNALTQSAVFTEDLLFATLDTSSRRLRFPQEREVIITDTVGFIRKLPKSLLGAFKATLEELEDADLLLHVVDISDPRFEEQIVAVERILQDLDLGTLPRQLVFNKTDKVSSQEVAALCRRFNAIGVSALDRSSFNPMLAELESRFWPGEADDALHEHSEP</sequence>
<keyword evidence="7" id="KW-0175">Coiled coil</keyword>
<proteinExistence type="inferred from homology"/>
<dbReference type="Pfam" id="PF01926">
    <property type="entry name" value="MMR_HSR1"/>
    <property type="match status" value="1"/>
</dbReference>
<dbReference type="InterPro" id="IPR030394">
    <property type="entry name" value="G_HFLX_dom"/>
</dbReference>
<dbReference type="OrthoDB" id="9812272at2"/>
<dbReference type="RefSeq" id="WP_040199680.1">
    <property type="nucleotide sequence ID" value="NZ_CP010311.1"/>
</dbReference>
<dbReference type="AlphaFoldDB" id="A0A0B5FFR4"/>
<keyword evidence="1 6" id="KW-0963">Cytoplasm</keyword>
<keyword evidence="5 6" id="KW-0342">GTP-binding</keyword>
<dbReference type="FunFam" id="3.40.50.11060:FF:000001">
    <property type="entry name" value="GTPase HflX"/>
    <property type="match status" value="1"/>
</dbReference>
<dbReference type="PRINTS" id="PR00326">
    <property type="entry name" value="GTP1OBG"/>
</dbReference>
<dbReference type="GO" id="GO:0005737">
    <property type="term" value="C:cytoplasm"/>
    <property type="evidence" value="ECO:0007669"/>
    <property type="project" value="UniProtKB-SubCell"/>
</dbReference>
<dbReference type="PANTHER" id="PTHR10229">
    <property type="entry name" value="GTP-BINDING PROTEIN HFLX"/>
    <property type="match status" value="1"/>
</dbReference>
<reference evidence="9 10" key="1">
    <citation type="journal article" date="2015" name="Genome Announc.">
        <title>Genomes of Geoalkalibacter ferrihydriticus Z-0531T and Geoalkalibacter subterraneus Red1T, Two Haloalkaliphilic Metal-Reducing Deltaproteobacteria.</title>
        <authorList>
            <person name="Badalamenti J.P."/>
            <person name="Krajmalnik-Brown R."/>
            <person name="Torres C.I."/>
            <person name="Bond D.R."/>
        </authorList>
    </citation>
    <scope>NUCLEOTIDE SEQUENCE [LARGE SCALE GENOMIC DNA]</scope>
    <source>
        <strain evidence="9 10">Red1</strain>
    </source>
</reference>
<dbReference type="STRING" id="483547.GSUB_05685"/>
<dbReference type="InterPro" id="IPR042108">
    <property type="entry name" value="GTPase_HflX_N_sf"/>
</dbReference>
<evidence type="ECO:0000256" key="3">
    <source>
        <dbReference type="ARBA" id="ARBA00022741"/>
    </source>
</evidence>
<protein>
    <recommendedName>
        <fullName evidence="6">GTPase HflX</fullName>
    </recommendedName>
    <alternativeName>
        <fullName evidence="6">GTP-binding protein HflX</fullName>
    </alternativeName>
</protein>
<dbReference type="EMBL" id="CP010311">
    <property type="protein sequence ID" value="AJF06158.1"/>
    <property type="molecule type" value="Genomic_DNA"/>
</dbReference>
<dbReference type="CDD" id="cd01878">
    <property type="entry name" value="HflX"/>
    <property type="match status" value="1"/>
</dbReference>
<dbReference type="PANTHER" id="PTHR10229:SF0">
    <property type="entry name" value="GTP-BINDING PROTEIN 6-RELATED"/>
    <property type="match status" value="1"/>
</dbReference>
<evidence type="ECO:0000256" key="7">
    <source>
        <dbReference type="SAM" id="Coils"/>
    </source>
</evidence>
<dbReference type="Proteomes" id="UP000035036">
    <property type="component" value="Chromosome"/>
</dbReference>
<dbReference type="NCBIfam" id="TIGR03156">
    <property type="entry name" value="GTP_HflX"/>
    <property type="match status" value="1"/>
</dbReference>
<organism evidence="9 10">
    <name type="scientific">Geoalkalibacter subterraneus</name>
    <dbReference type="NCBI Taxonomy" id="483547"/>
    <lineage>
        <taxon>Bacteria</taxon>
        <taxon>Pseudomonadati</taxon>
        <taxon>Thermodesulfobacteriota</taxon>
        <taxon>Desulfuromonadia</taxon>
        <taxon>Desulfuromonadales</taxon>
        <taxon>Geoalkalibacteraceae</taxon>
        <taxon>Geoalkalibacter</taxon>
    </lineage>
</organism>
<dbReference type="InterPro" id="IPR027417">
    <property type="entry name" value="P-loop_NTPase"/>
</dbReference>
<dbReference type="HAMAP" id="MF_00900">
    <property type="entry name" value="GTPase_HflX"/>
    <property type="match status" value="1"/>
</dbReference>
<dbReference type="Gene3D" id="6.10.250.2860">
    <property type="match status" value="1"/>
</dbReference>
<dbReference type="InterPro" id="IPR006073">
    <property type="entry name" value="GTP-bd"/>
</dbReference>
<accession>A0A0B5FFR4</accession>
<dbReference type="GO" id="GO:0046872">
    <property type="term" value="F:metal ion binding"/>
    <property type="evidence" value="ECO:0007669"/>
    <property type="project" value="UniProtKB-KW"/>
</dbReference>
<evidence type="ECO:0000256" key="5">
    <source>
        <dbReference type="ARBA" id="ARBA00023134"/>
    </source>
</evidence>
<dbReference type="SUPFAM" id="SSF52540">
    <property type="entry name" value="P-loop containing nucleoside triphosphate hydrolases"/>
    <property type="match status" value="1"/>
</dbReference>
<feature type="domain" description="Hflx-type G" evidence="8">
    <location>
        <begin position="377"/>
        <end position="541"/>
    </location>
</feature>
<gene>
    <name evidence="6" type="primary">hflX</name>
    <name evidence="9" type="ORF">GSUB_05685</name>
</gene>
<dbReference type="HOGENOM" id="CLU_019597_7_1_7"/>
<dbReference type="GO" id="GO:0043022">
    <property type="term" value="F:ribosome binding"/>
    <property type="evidence" value="ECO:0007669"/>
    <property type="project" value="TreeGrafter"/>
</dbReference>
<name>A0A0B5FFR4_9BACT</name>
<evidence type="ECO:0000313" key="10">
    <source>
        <dbReference type="Proteomes" id="UP000035036"/>
    </source>
</evidence>
<evidence type="ECO:0000256" key="1">
    <source>
        <dbReference type="ARBA" id="ARBA00022490"/>
    </source>
</evidence>
<dbReference type="KEGG" id="gsb:GSUB_05685"/>
<evidence type="ECO:0000256" key="4">
    <source>
        <dbReference type="ARBA" id="ARBA00022842"/>
    </source>
</evidence>
<dbReference type="GO" id="GO:0003924">
    <property type="term" value="F:GTPase activity"/>
    <property type="evidence" value="ECO:0007669"/>
    <property type="project" value="UniProtKB-UniRule"/>
</dbReference>
<keyword evidence="4" id="KW-0460">Magnesium</keyword>
<dbReference type="InterPro" id="IPR032305">
    <property type="entry name" value="GTP-bd_M"/>
</dbReference>